<protein>
    <recommendedName>
        <fullName evidence="6">Glycerol-3-phosphate dehydrogenase</fullName>
        <ecNumber evidence="6">1.1.5.3</ecNumber>
    </recommendedName>
</protein>
<dbReference type="InterPro" id="IPR036188">
    <property type="entry name" value="FAD/NAD-bd_sf"/>
</dbReference>
<dbReference type="InterPro" id="IPR038299">
    <property type="entry name" value="DAO_C_sf"/>
</dbReference>
<feature type="region of interest" description="Disordered" evidence="7">
    <location>
        <begin position="550"/>
        <end position="575"/>
    </location>
</feature>
<comment type="cofactor">
    <cofactor evidence="1 6">
        <name>FAD</name>
        <dbReference type="ChEBI" id="CHEBI:57692"/>
    </cofactor>
</comment>
<evidence type="ECO:0000256" key="3">
    <source>
        <dbReference type="ARBA" id="ARBA00022630"/>
    </source>
</evidence>
<evidence type="ECO:0000256" key="7">
    <source>
        <dbReference type="SAM" id="MobiDB-lite"/>
    </source>
</evidence>
<comment type="similarity">
    <text evidence="2 6">Belongs to the FAD-dependent glycerol-3-phosphate dehydrogenase family.</text>
</comment>
<organism evidence="10 11">
    <name type="scientific">Kineosporia corallincola</name>
    <dbReference type="NCBI Taxonomy" id="2835133"/>
    <lineage>
        <taxon>Bacteria</taxon>
        <taxon>Bacillati</taxon>
        <taxon>Actinomycetota</taxon>
        <taxon>Actinomycetes</taxon>
        <taxon>Kineosporiales</taxon>
        <taxon>Kineosporiaceae</taxon>
        <taxon>Kineosporia</taxon>
    </lineage>
</organism>
<dbReference type="EC" id="1.1.5.3" evidence="6"/>
<evidence type="ECO:0000256" key="6">
    <source>
        <dbReference type="RuleBase" id="RU361217"/>
    </source>
</evidence>
<evidence type="ECO:0000256" key="4">
    <source>
        <dbReference type="ARBA" id="ARBA00022827"/>
    </source>
</evidence>
<comment type="caution">
    <text evidence="10">The sequence shown here is derived from an EMBL/GenBank/DDBJ whole genome shotgun (WGS) entry which is preliminary data.</text>
</comment>
<feature type="domain" description="Alpha-glycerophosphate oxidase C-terminal" evidence="9">
    <location>
        <begin position="407"/>
        <end position="532"/>
    </location>
</feature>
<dbReference type="InterPro" id="IPR006076">
    <property type="entry name" value="FAD-dep_OxRdtase"/>
</dbReference>
<gene>
    <name evidence="10" type="ORF">KIH74_27555</name>
</gene>
<evidence type="ECO:0000259" key="8">
    <source>
        <dbReference type="Pfam" id="PF01266"/>
    </source>
</evidence>
<accession>A0ABS5TNP8</accession>
<evidence type="ECO:0000313" key="10">
    <source>
        <dbReference type="EMBL" id="MBT0772732.1"/>
    </source>
</evidence>
<dbReference type="PANTHER" id="PTHR11985">
    <property type="entry name" value="GLYCEROL-3-PHOSPHATE DEHYDROGENASE"/>
    <property type="match status" value="1"/>
</dbReference>
<dbReference type="Pfam" id="PF01266">
    <property type="entry name" value="DAO"/>
    <property type="match status" value="1"/>
</dbReference>
<sequence length="575" mass="62610">MGGRGVSITQEPFSPAGREAALARLASEELDVLVIGGGVVGAGAALDAVTRGLNTGLVEMRDYAAGTSSRSTKLFHGGLRYLEQFNFALVFEALKERSLNLETLAPHLVHPVEFIYPLTKAFDHAYVSLGMGVYDVMGSGRGVPHHMRYMRRSKAADSFPSGKRSQISGAISFYEGQVDDARHTMMISRTAAAYGAAIANSTRVERFLREDDRVVGVVARDLESGKEFEIRAQHVINAAGVWTDEIQEMVGGRGSFRVRASKGVHVLVPRNRINSATGIIHRTEKSLLFIIPRGGHWVIGTTDTDWDLDLAHPAASQNDIDYLLDHANALLADPLTREDVVGVYAGLRPLLAGEDESTSTLSREHAVASPVRGLTVIAGGKYTTYRIMGKDAVDNAVHAMDRVVPPSVTEKIPLIGADGYHGAWNNRHQIAKRTGLRVHVLEHLLKRYGSLYTQVLELIDERPELGEPLTGGEEYLKAEIVYAASHEGALHLDDILARRTRLSIEVRDRGVDAAAEVADLVAPVLGWGPEQKAKEIEHYTLRVKAEVESQKQLDDQTADAARLGAPDVRVGIPKA</sequence>
<keyword evidence="3 6" id="KW-0285">Flavoprotein</keyword>
<dbReference type="PANTHER" id="PTHR11985:SF31">
    <property type="entry name" value="GLYCEROL-3-PHOSPHATE DEHYDROGENASE 2"/>
    <property type="match status" value="1"/>
</dbReference>
<dbReference type="InterPro" id="IPR031656">
    <property type="entry name" value="DAO_C"/>
</dbReference>
<evidence type="ECO:0000256" key="1">
    <source>
        <dbReference type="ARBA" id="ARBA00001974"/>
    </source>
</evidence>
<dbReference type="Gene3D" id="1.10.8.870">
    <property type="entry name" value="Alpha-glycerophosphate oxidase, cap domain"/>
    <property type="match status" value="1"/>
</dbReference>
<dbReference type="EMBL" id="JAHBAY010000013">
    <property type="protein sequence ID" value="MBT0772732.1"/>
    <property type="molecule type" value="Genomic_DNA"/>
</dbReference>
<keyword evidence="11" id="KW-1185">Reference proteome</keyword>
<keyword evidence="4" id="KW-0274">FAD</keyword>
<dbReference type="SUPFAM" id="SSF51905">
    <property type="entry name" value="FAD/NAD(P)-binding domain"/>
    <property type="match status" value="1"/>
</dbReference>
<reference evidence="10 11" key="1">
    <citation type="submission" date="2021-05" db="EMBL/GenBank/DDBJ databases">
        <title>Kineosporia and Streptomyces sp. nov. two new marine actinobacteria isolated from Coral.</title>
        <authorList>
            <person name="Buangrab K."/>
            <person name="Sutthacheep M."/>
            <person name="Yeemin T."/>
            <person name="Harunari E."/>
            <person name="Igarashi Y."/>
            <person name="Kanchanasin P."/>
            <person name="Tanasupawat S."/>
            <person name="Phongsopitanun W."/>
        </authorList>
    </citation>
    <scope>NUCLEOTIDE SEQUENCE [LARGE SCALE GENOMIC DNA]</scope>
    <source>
        <strain evidence="10 11">J2-2</strain>
    </source>
</reference>
<evidence type="ECO:0000256" key="5">
    <source>
        <dbReference type="ARBA" id="ARBA00023002"/>
    </source>
</evidence>
<dbReference type="Proteomes" id="UP001197247">
    <property type="component" value="Unassembled WGS sequence"/>
</dbReference>
<dbReference type="Pfam" id="PF16901">
    <property type="entry name" value="DAO_C"/>
    <property type="match status" value="1"/>
</dbReference>
<name>A0ABS5TNP8_9ACTN</name>
<evidence type="ECO:0000256" key="2">
    <source>
        <dbReference type="ARBA" id="ARBA00007330"/>
    </source>
</evidence>
<proteinExistence type="inferred from homology"/>
<dbReference type="InterPro" id="IPR000447">
    <property type="entry name" value="G3P_DH_FAD-dep"/>
</dbReference>
<dbReference type="PRINTS" id="PR01001">
    <property type="entry name" value="FADG3PDH"/>
</dbReference>
<comment type="catalytic activity">
    <reaction evidence="6">
        <text>a quinone + sn-glycerol 3-phosphate = dihydroxyacetone phosphate + a quinol</text>
        <dbReference type="Rhea" id="RHEA:18977"/>
        <dbReference type="ChEBI" id="CHEBI:24646"/>
        <dbReference type="ChEBI" id="CHEBI:57597"/>
        <dbReference type="ChEBI" id="CHEBI:57642"/>
        <dbReference type="ChEBI" id="CHEBI:132124"/>
        <dbReference type="EC" id="1.1.5.3"/>
    </reaction>
</comment>
<evidence type="ECO:0000259" key="9">
    <source>
        <dbReference type="Pfam" id="PF16901"/>
    </source>
</evidence>
<dbReference type="PROSITE" id="PS00977">
    <property type="entry name" value="FAD_G3PDH_1"/>
    <property type="match status" value="1"/>
</dbReference>
<keyword evidence="5 6" id="KW-0560">Oxidoreductase</keyword>
<feature type="domain" description="FAD dependent oxidoreductase" evidence="8">
    <location>
        <begin position="31"/>
        <end position="385"/>
    </location>
</feature>
<dbReference type="Gene3D" id="3.30.9.10">
    <property type="entry name" value="D-Amino Acid Oxidase, subunit A, domain 2"/>
    <property type="match status" value="1"/>
</dbReference>
<dbReference type="Gene3D" id="3.50.50.60">
    <property type="entry name" value="FAD/NAD(P)-binding domain"/>
    <property type="match status" value="1"/>
</dbReference>
<evidence type="ECO:0000313" key="11">
    <source>
        <dbReference type="Proteomes" id="UP001197247"/>
    </source>
</evidence>